<dbReference type="AntiFam" id="ANF00057">
    <property type="entry name" value="Translation of E. coli type CRISPR repeat"/>
</dbReference>
<reference evidence="2 3" key="1">
    <citation type="submission" date="2018-12" db="EMBL/GenBank/DDBJ databases">
        <authorList>
            <consortium name="Pathogen Informatics"/>
        </authorList>
    </citation>
    <scope>NUCLEOTIDE SEQUENCE [LARGE SCALE GENOMIC DNA]</scope>
    <source>
        <strain evidence="2 3">NCTC11923</strain>
    </source>
</reference>
<sequence>MRGVYVRMVLIALRSSGSSPRARGLLCDLADGGQGVRIIPACAGFTKSTRSPRASPADHPRVRGVYRRLAERLDHPDGSSPRARGLRRQRRQGDGPGGIIPACAGFTPASCTPPAVRSDHPRVRGVYYIGHQPRPRRKGSSPRARGLLAETAADTHCARIIPACAGFTRSPVQPGHAEEDHPRVRGVYHRRGHANRCEGGSSPRARGLHVAVLYPLERAGIIPACAGFTAGLGGALCTC</sequence>
<proteinExistence type="predicted"/>
<name>A0A3S4SPE8_9ACTO</name>
<dbReference type="Proteomes" id="UP000276899">
    <property type="component" value="Chromosome"/>
</dbReference>
<dbReference type="AntiFam" id="ANF00006">
    <property type="entry name" value="Translation of CRISPR region"/>
</dbReference>
<dbReference type="EMBL" id="LR134363">
    <property type="protein sequence ID" value="VEG74726.1"/>
    <property type="molecule type" value="Genomic_DNA"/>
</dbReference>
<gene>
    <name evidence="2" type="ORF">NCTC11923_01364</name>
</gene>
<evidence type="ECO:0000256" key="1">
    <source>
        <dbReference type="SAM" id="MobiDB-lite"/>
    </source>
</evidence>
<accession>A0A3S4SPE8</accession>
<dbReference type="KEGG" id="asla:NCTC11923_01364"/>
<dbReference type="AlphaFoldDB" id="A0A3S4SPE8"/>
<protein>
    <submittedName>
        <fullName evidence="2">Domain of uncharacterized function (DUF2825)</fullName>
    </submittedName>
</protein>
<organism evidence="2 3">
    <name type="scientific">Actinomyces slackii</name>
    <dbReference type="NCBI Taxonomy" id="52774"/>
    <lineage>
        <taxon>Bacteria</taxon>
        <taxon>Bacillati</taxon>
        <taxon>Actinomycetota</taxon>
        <taxon>Actinomycetes</taxon>
        <taxon>Actinomycetales</taxon>
        <taxon>Actinomycetaceae</taxon>
        <taxon>Actinomyces</taxon>
    </lineage>
</organism>
<keyword evidence="3" id="KW-1185">Reference proteome</keyword>
<feature type="region of interest" description="Disordered" evidence="1">
    <location>
        <begin position="70"/>
        <end position="98"/>
    </location>
</feature>
<evidence type="ECO:0000313" key="2">
    <source>
        <dbReference type="EMBL" id="VEG74726.1"/>
    </source>
</evidence>
<evidence type="ECO:0000313" key="3">
    <source>
        <dbReference type="Proteomes" id="UP000276899"/>
    </source>
</evidence>